<dbReference type="GO" id="GO:0031681">
    <property type="term" value="F:G-protein beta-subunit binding"/>
    <property type="evidence" value="ECO:0007669"/>
    <property type="project" value="TreeGrafter"/>
</dbReference>
<sequence length="114" mass="12666">MQETNSDGAGMSTSKASTPDSDIVPAPTENCCRLVVVGSPKVGKTAIITRFLTGKFDDQYTPTIENFHRKMYKIRGQVYQLDILDTSGNHPFPAMHKLSLLTGKIWYNDCNVLK</sequence>
<feature type="region of interest" description="Disordered" evidence="8">
    <location>
        <begin position="1"/>
        <end position="25"/>
    </location>
</feature>
<comment type="subcellular location">
    <subcellularLocation>
        <location evidence="1">Cell membrane</location>
        <topology evidence="1">Lipid-anchor</topology>
    </subcellularLocation>
</comment>
<dbReference type="PANTHER" id="PTHR46149">
    <property type="entry name" value="MIP08469P"/>
    <property type="match status" value="1"/>
</dbReference>
<dbReference type="AlphaFoldDB" id="A0A2G8KCK3"/>
<keyword evidence="5" id="KW-0472">Membrane</keyword>
<reference evidence="9 10" key="1">
    <citation type="journal article" date="2017" name="PLoS Biol.">
        <title>The sea cucumber genome provides insights into morphological evolution and visceral regeneration.</title>
        <authorList>
            <person name="Zhang X."/>
            <person name="Sun L."/>
            <person name="Yuan J."/>
            <person name="Sun Y."/>
            <person name="Gao Y."/>
            <person name="Zhang L."/>
            <person name="Li S."/>
            <person name="Dai H."/>
            <person name="Hamel J.F."/>
            <person name="Liu C."/>
            <person name="Yu Y."/>
            <person name="Liu S."/>
            <person name="Lin W."/>
            <person name="Guo K."/>
            <person name="Jin S."/>
            <person name="Xu P."/>
            <person name="Storey K.B."/>
            <person name="Huan P."/>
            <person name="Zhang T."/>
            <person name="Zhou Y."/>
            <person name="Zhang J."/>
            <person name="Lin C."/>
            <person name="Li X."/>
            <person name="Xing L."/>
            <person name="Huo D."/>
            <person name="Sun M."/>
            <person name="Wang L."/>
            <person name="Mercier A."/>
            <person name="Li F."/>
            <person name="Yang H."/>
            <person name="Xiang J."/>
        </authorList>
    </citation>
    <scope>NUCLEOTIDE SEQUENCE [LARGE SCALE GENOMIC DNA]</scope>
    <source>
        <strain evidence="9">Shaxun</strain>
        <tissue evidence="9">Muscle</tissue>
    </source>
</reference>
<evidence type="ECO:0000256" key="3">
    <source>
        <dbReference type="ARBA" id="ARBA00022481"/>
    </source>
</evidence>
<dbReference type="OrthoDB" id="265044at2759"/>
<dbReference type="GO" id="GO:0003924">
    <property type="term" value="F:GTPase activity"/>
    <property type="evidence" value="ECO:0007669"/>
    <property type="project" value="InterPro"/>
</dbReference>
<organism evidence="9 10">
    <name type="scientific">Stichopus japonicus</name>
    <name type="common">Sea cucumber</name>
    <dbReference type="NCBI Taxonomy" id="307972"/>
    <lineage>
        <taxon>Eukaryota</taxon>
        <taxon>Metazoa</taxon>
        <taxon>Echinodermata</taxon>
        <taxon>Eleutherozoa</taxon>
        <taxon>Echinozoa</taxon>
        <taxon>Holothuroidea</taxon>
        <taxon>Aspidochirotacea</taxon>
        <taxon>Aspidochirotida</taxon>
        <taxon>Stichopodidae</taxon>
        <taxon>Apostichopus</taxon>
    </lineage>
</organism>
<keyword evidence="10" id="KW-1185">Reference proteome</keyword>
<dbReference type="GO" id="GO:0005886">
    <property type="term" value="C:plasma membrane"/>
    <property type="evidence" value="ECO:0007669"/>
    <property type="project" value="UniProtKB-SubCell"/>
</dbReference>
<dbReference type="InterPro" id="IPR027417">
    <property type="entry name" value="P-loop_NTPase"/>
</dbReference>
<comment type="similarity">
    <text evidence="7">Belongs to the small GTPase superfamily. RasD family.</text>
</comment>
<dbReference type="Pfam" id="PF00071">
    <property type="entry name" value="Ras"/>
    <property type="match status" value="1"/>
</dbReference>
<dbReference type="GO" id="GO:0007165">
    <property type="term" value="P:signal transduction"/>
    <property type="evidence" value="ECO:0007669"/>
    <property type="project" value="TreeGrafter"/>
</dbReference>
<evidence type="ECO:0000313" key="9">
    <source>
        <dbReference type="EMBL" id="PIK45738.1"/>
    </source>
</evidence>
<accession>A0A2G8KCK3</accession>
<evidence type="ECO:0000313" key="10">
    <source>
        <dbReference type="Proteomes" id="UP000230750"/>
    </source>
</evidence>
<protein>
    <submittedName>
        <fullName evidence="9">Putative dexamethasone-induced Ras-related protein 1</fullName>
    </submittedName>
</protein>
<evidence type="ECO:0000256" key="5">
    <source>
        <dbReference type="ARBA" id="ARBA00023136"/>
    </source>
</evidence>
<dbReference type="GO" id="GO:0005525">
    <property type="term" value="F:GTP binding"/>
    <property type="evidence" value="ECO:0007669"/>
    <property type="project" value="UniProtKB-KW"/>
</dbReference>
<keyword evidence="4" id="KW-0342">GTP-binding</keyword>
<keyword evidence="6" id="KW-0449">Lipoprotein</keyword>
<dbReference type="InterPro" id="IPR001806">
    <property type="entry name" value="Small_GTPase"/>
</dbReference>
<dbReference type="STRING" id="307972.A0A2G8KCK3"/>
<dbReference type="PANTHER" id="PTHR46149:SF3">
    <property type="entry name" value="MIP08469P"/>
    <property type="match status" value="1"/>
</dbReference>
<keyword evidence="2" id="KW-1003">Cell membrane</keyword>
<evidence type="ECO:0000256" key="4">
    <source>
        <dbReference type="ARBA" id="ARBA00023134"/>
    </source>
</evidence>
<dbReference type="NCBIfam" id="TIGR00231">
    <property type="entry name" value="small_GTP"/>
    <property type="match status" value="1"/>
</dbReference>
<dbReference type="SMART" id="SM00173">
    <property type="entry name" value="RAS"/>
    <property type="match status" value="1"/>
</dbReference>
<dbReference type="SUPFAM" id="SSF52540">
    <property type="entry name" value="P-loop containing nucleoside triphosphate hydrolases"/>
    <property type="match status" value="1"/>
</dbReference>
<keyword evidence="3" id="KW-0488">Methylation</keyword>
<evidence type="ECO:0000256" key="8">
    <source>
        <dbReference type="SAM" id="MobiDB-lite"/>
    </source>
</evidence>
<dbReference type="PRINTS" id="PR00449">
    <property type="entry name" value="RASTRNSFRMNG"/>
</dbReference>
<feature type="compositionally biased region" description="Polar residues" evidence="8">
    <location>
        <begin position="1"/>
        <end position="20"/>
    </location>
</feature>
<name>A0A2G8KCK3_STIJA</name>
<evidence type="ECO:0000256" key="6">
    <source>
        <dbReference type="ARBA" id="ARBA00023288"/>
    </source>
</evidence>
<evidence type="ECO:0000256" key="2">
    <source>
        <dbReference type="ARBA" id="ARBA00022475"/>
    </source>
</evidence>
<dbReference type="EMBL" id="MRZV01000689">
    <property type="protein sequence ID" value="PIK45738.1"/>
    <property type="molecule type" value="Genomic_DNA"/>
</dbReference>
<evidence type="ECO:0000256" key="7">
    <source>
        <dbReference type="ARBA" id="ARBA00038061"/>
    </source>
</evidence>
<dbReference type="InterPro" id="IPR005225">
    <property type="entry name" value="Small_GTP-bd"/>
</dbReference>
<gene>
    <name evidence="9" type="ORF">BSL78_17378</name>
</gene>
<dbReference type="Gene3D" id="3.40.50.300">
    <property type="entry name" value="P-loop containing nucleotide triphosphate hydrolases"/>
    <property type="match status" value="1"/>
</dbReference>
<dbReference type="InterPro" id="IPR052236">
    <property type="entry name" value="Small_GTPase_RasD"/>
</dbReference>
<proteinExistence type="inferred from homology"/>
<comment type="caution">
    <text evidence="9">The sequence shown here is derived from an EMBL/GenBank/DDBJ whole genome shotgun (WGS) entry which is preliminary data.</text>
</comment>
<dbReference type="Proteomes" id="UP000230750">
    <property type="component" value="Unassembled WGS sequence"/>
</dbReference>
<evidence type="ECO:0000256" key="1">
    <source>
        <dbReference type="ARBA" id="ARBA00004193"/>
    </source>
</evidence>
<keyword evidence="4" id="KW-0547">Nucleotide-binding</keyword>